<keyword evidence="6 10" id="KW-0472">Membrane</keyword>
<proteinExistence type="predicted"/>
<evidence type="ECO:0000256" key="5">
    <source>
        <dbReference type="ARBA" id="ARBA00023040"/>
    </source>
</evidence>
<dbReference type="PROSITE" id="PS50262">
    <property type="entry name" value="G_PROTEIN_RECEP_F1_2"/>
    <property type="match status" value="1"/>
</dbReference>
<reference evidence="12" key="1">
    <citation type="submission" date="2021-03" db="EMBL/GenBank/DDBJ databases">
        <authorList>
            <person name="Bekaert M."/>
        </authorList>
    </citation>
    <scope>NUCLEOTIDE SEQUENCE</scope>
</reference>
<dbReference type="InterPro" id="IPR017452">
    <property type="entry name" value="GPCR_Rhodpsn_7TM"/>
</dbReference>
<name>A0A8S3QGH4_MYTED</name>
<accession>A0A8S3QGH4</accession>
<evidence type="ECO:0000256" key="1">
    <source>
        <dbReference type="ARBA" id="ARBA00004651"/>
    </source>
</evidence>
<feature type="compositionally biased region" description="Polar residues" evidence="9">
    <location>
        <begin position="362"/>
        <end position="371"/>
    </location>
</feature>
<keyword evidence="8" id="KW-0807">Transducer</keyword>
<dbReference type="PANTHER" id="PTHR24228">
    <property type="entry name" value="B2 BRADYKININ RECEPTOR/ANGIOTENSIN II RECEPTOR"/>
    <property type="match status" value="1"/>
</dbReference>
<keyword evidence="5" id="KW-0297">G-protein coupled receptor</keyword>
<feature type="domain" description="G-protein coupled receptors family 1 profile" evidence="11">
    <location>
        <begin position="33"/>
        <end position="275"/>
    </location>
</feature>
<organism evidence="12 13">
    <name type="scientific">Mytilus edulis</name>
    <name type="common">Blue mussel</name>
    <dbReference type="NCBI Taxonomy" id="6550"/>
    <lineage>
        <taxon>Eukaryota</taxon>
        <taxon>Metazoa</taxon>
        <taxon>Spiralia</taxon>
        <taxon>Lophotrochozoa</taxon>
        <taxon>Mollusca</taxon>
        <taxon>Bivalvia</taxon>
        <taxon>Autobranchia</taxon>
        <taxon>Pteriomorphia</taxon>
        <taxon>Mytilida</taxon>
        <taxon>Mytiloidea</taxon>
        <taxon>Mytilidae</taxon>
        <taxon>Mytilinae</taxon>
        <taxon>Mytilus</taxon>
    </lineage>
</organism>
<keyword evidence="13" id="KW-1185">Reference proteome</keyword>
<keyword evidence="2" id="KW-1003">Cell membrane</keyword>
<evidence type="ECO:0000256" key="4">
    <source>
        <dbReference type="ARBA" id="ARBA00022989"/>
    </source>
</evidence>
<evidence type="ECO:0000313" key="12">
    <source>
        <dbReference type="EMBL" id="CAG2195921.1"/>
    </source>
</evidence>
<feature type="region of interest" description="Disordered" evidence="9">
    <location>
        <begin position="361"/>
        <end position="382"/>
    </location>
</feature>
<dbReference type="AlphaFoldDB" id="A0A8S3QGH4"/>
<feature type="transmembrane region" description="Helical" evidence="10">
    <location>
        <begin position="224"/>
        <end position="244"/>
    </location>
</feature>
<dbReference type="OrthoDB" id="10044919at2759"/>
<gene>
    <name evidence="12" type="ORF">MEDL_10832</name>
</gene>
<dbReference type="SUPFAM" id="SSF81321">
    <property type="entry name" value="Family A G protein-coupled receptor-like"/>
    <property type="match status" value="1"/>
</dbReference>
<keyword evidence="7" id="KW-0675">Receptor</keyword>
<dbReference type="GO" id="GO:0005886">
    <property type="term" value="C:plasma membrane"/>
    <property type="evidence" value="ECO:0007669"/>
    <property type="project" value="UniProtKB-SubCell"/>
</dbReference>
<evidence type="ECO:0000256" key="3">
    <source>
        <dbReference type="ARBA" id="ARBA00022692"/>
    </source>
</evidence>
<evidence type="ECO:0000256" key="2">
    <source>
        <dbReference type="ARBA" id="ARBA00022475"/>
    </source>
</evidence>
<feature type="transmembrane region" description="Helical" evidence="10">
    <location>
        <begin position="16"/>
        <end position="43"/>
    </location>
</feature>
<keyword evidence="4 10" id="KW-1133">Transmembrane helix</keyword>
<keyword evidence="3 10" id="KW-0812">Transmembrane</keyword>
<comment type="caution">
    <text evidence="12">The sequence shown here is derived from an EMBL/GenBank/DDBJ whole genome shotgun (WGS) entry which is preliminary data.</text>
</comment>
<dbReference type="InterPro" id="IPR000276">
    <property type="entry name" value="GPCR_Rhodpsn"/>
</dbReference>
<feature type="transmembrane region" description="Helical" evidence="10">
    <location>
        <begin position="180"/>
        <end position="203"/>
    </location>
</feature>
<dbReference type="GO" id="GO:0004930">
    <property type="term" value="F:G protein-coupled receptor activity"/>
    <property type="evidence" value="ECO:0007669"/>
    <property type="project" value="UniProtKB-KW"/>
</dbReference>
<evidence type="ECO:0000256" key="8">
    <source>
        <dbReference type="ARBA" id="ARBA00023224"/>
    </source>
</evidence>
<evidence type="ECO:0000313" key="13">
    <source>
        <dbReference type="Proteomes" id="UP000683360"/>
    </source>
</evidence>
<sequence length="382" mass="43141">MKDTCMEWWCDEPETLLVLEIIVIVLSLIGCVWNIITILAICFSSLRFKTYCVFIGSLSLAGFLYCCVILPLEAVTFHKQYHSVPPLFCNAVGGVRYTPVGVIVIHLGIIALYRYLNVVHLKQYQTLSKAKPLIITIAIGWLLPLVFTMPASLKVWGGFKYVPAILACTFDRDIEQSNRIVTVSLGFIVPCIFIIFCYVRIGIKAYGSSKRAKSTSLVTALRRSAMMLCIFAAYFVGTFPYFVVNIYDQSFSKPVHHVWTTFLGWTLYCVNPIVYTVMDFKFRRAYKQFFSCKCEKNPRRGSSFTRKNPLERMSSGTFTPPLKRMSSITNTNPEKHVHPDTLSTIPVKSLHSGANSYCVRGATSNTNTNSVRRVPPDLATYV</sequence>
<evidence type="ECO:0000256" key="7">
    <source>
        <dbReference type="ARBA" id="ARBA00023170"/>
    </source>
</evidence>
<feature type="transmembrane region" description="Helical" evidence="10">
    <location>
        <begin position="256"/>
        <end position="278"/>
    </location>
</feature>
<evidence type="ECO:0000256" key="10">
    <source>
        <dbReference type="SAM" id="Phobius"/>
    </source>
</evidence>
<dbReference type="Gene3D" id="1.20.1070.10">
    <property type="entry name" value="Rhodopsin 7-helix transmembrane proteins"/>
    <property type="match status" value="1"/>
</dbReference>
<dbReference type="PROSITE" id="PS51257">
    <property type="entry name" value="PROKAR_LIPOPROTEIN"/>
    <property type="match status" value="1"/>
</dbReference>
<dbReference type="Proteomes" id="UP000683360">
    <property type="component" value="Unassembled WGS sequence"/>
</dbReference>
<evidence type="ECO:0000256" key="9">
    <source>
        <dbReference type="SAM" id="MobiDB-lite"/>
    </source>
</evidence>
<protein>
    <recommendedName>
        <fullName evidence="11">G-protein coupled receptors family 1 profile domain-containing protein</fullName>
    </recommendedName>
</protein>
<dbReference type="Pfam" id="PF00001">
    <property type="entry name" value="7tm_1"/>
    <property type="match status" value="1"/>
</dbReference>
<comment type="subcellular location">
    <subcellularLocation>
        <location evidence="1">Cell membrane</location>
        <topology evidence="1">Multi-pass membrane protein</topology>
    </subcellularLocation>
</comment>
<feature type="transmembrane region" description="Helical" evidence="10">
    <location>
        <begin position="50"/>
        <end position="74"/>
    </location>
</feature>
<dbReference type="PRINTS" id="PR00237">
    <property type="entry name" value="GPCRRHODOPSN"/>
</dbReference>
<evidence type="ECO:0000259" key="11">
    <source>
        <dbReference type="PROSITE" id="PS50262"/>
    </source>
</evidence>
<feature type="transmembrane region" description="Helical" evidence="10">
    <location>
        <begin position="133"/>
        <end position="153"/>
    </location>
</feature>
<dbReference type="PANTHER" id="PTHR24228:SF74">
    <property type="entry name" value="G-PROTEIN COUPLED RECEPTORS FAMILY 1 PROFILE DOMAIN-CONTAINING PROTEIN"/>
    <property type="match status" value="1"/>
</dbReference>
<dbReference type="EMBL" id="CAJPWZ010000537">
    <property type="protein sequence ID" value="CAG2195921.1"/>
    <property type="molecule type" value="Genomic_DNA"/>
</dbReference>
<feature type="transmembrane region" description="Helical" evidence="10">
    <location>
        <begin position="94"/>
        <end position="113"/>
    </location>
</feature>
<evidence type="ECO:0000256" key="6">
    <source>
        <dbReference type="ARBA" id="ARBA00023136"/>
    </source>
</evidence>